<dbReference type="InterPro" id="IPR010060">
    <property type="entry name" value="NRPS_synth"/>
</dbReference>
<dbReference type="CDD" id="cd19531">
    <property type="entry name" value="LCL_NRPS-like"/>
    <property type="match status" value="1"/>
</dbReference>
<dbReference type="InterPro" id="IPR020459">
    <property type="entry name" value="AMP-binding"/>
</dbReference>
<dbReference type="InterPro" id="IPR045851">
    <property type="entry name" value="AMP-bd_C_sf"/>
</dbReference>
<dbReference type="InterPro" id="IPR009081">
    <property type="entry name" value="PP-bd_ACP"/>
</dbReference>
<dbReference type="InterPro" id="IPR000873">
    <property type="entry name" value="AMP-dep_synth/lig_dom"/>
</dbReference>
<evidence type="ECO:0000313" key="5">
    <source>
        <dbReference type="EMBL" id="MEJ5866001.1"/>
    </source>
</evidence>
<dbReference type="Pfam" id="PF13193">
    <property type="entry name" value="AMP-binding_C"/>
    <property type="match status" value="2"/>
</dbReference>
<dbReference type="EMBL" id="JBBHLC010000130">
    <property type="protein sequence ID" value="MEJ5866001.1"/>
    <property type="molecule type" value="Genomic_DNA"/>
</dbReference>
<organism evidence="5 6">
    <name type="scientific">Pseudomonas farsensis</name>
    <dbReference type="NCBI Taxonomy" id="2745492"/>
    <lineage>
        <taxon>Bacteria</taxon>
        <taxon>Pseudomonadati</taxon>
        <taxon>Pseudomonadota</taxon>
        <taxon>Gammaproteobacteria</taxon>
        <taxon>Pseudomonadales</taxon>
        <taxon>Pseudomonadaceae</taxon>
        <taxon>Pseudomonas</taxon>
    </lineage>
</organism>
<dbReference type="SUPFAM" id="SSF47336">
    <property type="entry name" value="ACP-like"/>
    <property type="match status" value="2"/>
</dbReference>
<dbReference type="Gene3D" id="1.10.1200.10">
    <property type="entry name" value="ACP-like"/>
    <property type="match status" value="2"/>
</dbReference>
<evidence type="ECO:0000313" key="6">
    <source>
        <dbReference type="Proteomes" id="UP001380290"/>
    </source>
</evidence>
<dbReference type="CDD" id="cd12116">
    <property type="entry name" value="A_NRPS_Ta1_like"/>
    <property type="match status" value="1"/>
</dbReference>
<dbReference type="PROSITE" id="PS00012">
    <property type="entry name" value="PHOSPHOPANTETHEINE"/>
    <property type="match status" value="2"/>
</dbReference>
<keyword evidence="2" id="KW-0596">Phosphopantetheine</keyword>
<comment type="caution">
    <text evidence="5">The sequence shown here is derived from an EMBL/GenBank/DDBJ whole genome shotgun (WGS) entry which is preliminary data.</text>
</comment>
<dbReference type="InterPro" id="IPR025110">
    <property type="entry name" value="AMP-bd_C"/>
</dbReference>
<gene>
    <name evidence="5" type="ORF">V7S98_22525</name>
</gene>
<dbReference type="PANTHER" id="PTHR45398">
    <property type="match status" value="1"/>
</dbReference>
<dbReference type="Pfam" id="PF00668">
    <property type="entry name" value="Condensation"/>
    <property type="match status" value="3"/>
</dbReference>
<keyword evidence="6" id="KW-1185">Reference proteome</keyword>
<dbReference type="NCBIfam" id="TIGR01733">
    <property type="entry name" value="AA-adenyl-dom"/>
    <property type="match status" value="1"/>
</dbReference>
<evidence type="ECO:0000256" key="2">
    <source>
        <dbReference type="ARBA" id="ARBA00022450"/>
    </source>
</evidence>
<feature type="non-terminal residue" evidence="5">
    <location>
        <position position="2241"/>
    </location>
</feature>
<dbReference type="Pfam" id="PF00501">
    <property type="entry name" value="AMP-binding"/>
    <property type="match status" value="1"/>
</dbReference>
<dbReference type="InterPro" id="IPR006162">
    <property type="entry name" value="Ppantetheine_attach_site"/>
</dbReference>
<dbReference type="PRINTS" id="PR00154">
    <property type="entry name" value="AMPBINDING"/>
</dbReference>
<dbReference type="Gene3D" id="3.30.300.30">
    <property type="match status" value="2"/>
</dbReference>
<dbReference type="Gene3D" id="3.30.559.30">
    <property type="entry name" value="Nonribosomal peptide synthetase, condensation domain"/>
    <property type="match status" value="3"/>
</dbReference>
<dbReference type="NCBIfam" id="TIGR01720">
    <property type="entry name" value="NRPS-para261"/>
    <property type="match status" value="1"/>
</dbReference>
<dbReference type="PROSITE" id="PS50075">
    <property type="entry name" value="CARRIER"/>
    <property type="match status" value="2"/>
</dbReference>
<dbReference type="SUPFAM" id="SSF52777">
    <property type="entry name" value="CoA-dependent acyltransferases"/>
    <property type="match status" value="6"/>
</dbReference>
<dbReference type="Gene3D" id="3.40.50.12780">
    <property type="entry name" value="N-terminal domain of ligase-like"/>
    <property type="match status" value="1"/>
</dbReference>
<sequence>RGYHRRPGLTAERFATSPFGRGERLYRTGDLARQRADGVIEYAGRIDHQVKIRGLRIELGEIEARLMEQPQVREAVVLAVELAGSLQLVAYVVASQADADPQALREQLQGALRRVLPEYMVPVHMLWLEQMPLSPNGKLERRALPLPGADLGQKQAHVAPQGELEQQLAAIWQDVLKRESVGATDNFFELGGDSIISIQVVSRARLAGIRFTPKQLFQHQTVRGLASVAESTERTTPLLHAPAMGETPLLPFQQVFFDTVDQQRQHWNQSLSLRLREPLAVSVVERALLELINHHDALRLRFNDTEGGWRARFAEPQSTLAGELEVLQVADAVGLERFADTAHASLDLGSGPLFKALLANLDDGSQRLILIAHHLVVDGVSWRILLEDLQSLCTGQPAALPARTSSIKDWAERLQAYACSESQDQEYLRWQERLAGAPRTLPGAREGASLRNRDASHACSRLDTELTRRLLQEAPAAYRTRINDLLLTALARVINRWSGDQRVLLQLEGHGREDVFEGFDLSRTVGWFTTLYPVQLSVVEDIADSIKSVKEQLRAVADHGLGYSALRYLGQASVRKSLAALAQPRITFNYLGQFDTAMGIADGLFQLSGEPAGQQQSDAAPLANWLSLSGQVYNGVLSFDWVFSNGMFDQEVIEHLAAEYAAELARVVEHCCQAGNAGATPSDFPLAGLSQRQLDDLPLALADVEDLFSLSPMQQGMLFHALYEADAGHYINQLRVDIDGLDVERFRNAWQAALQRHEMLRSGFIWPDGHDQPLQFVQRQAQLAFEVIDWRKQADMPCALDSRALAEREAGFDLGRAPLLRLWLGRTQEDRYHLIYTHHHILMDGWSSSQLLGEVLQHYAGVPQQSQGVRYSDYIAWLQAQDPAASRAFWQSQLAQLSAPTRLAQTLPCTATGNGHGEYLQAFEPARTQALNEFARHHKVTVNTVLQATWALLLQRYGGQDCVVFGATVAGRPVELKGIDQQIGLFINTLPVITRPQPEQSVGDWLQAVQLQNLALREHEHTPLFEIQRWAGQGGDALFDNILVFESYPVSEALQQGAPDGLRFGELSNHEQSNYPLMLMINLGESLSLHYRHDMAHFAPARIEQLACHFDTLLGNLMVAADQPLGNLQILDRSEQQLQLACSTATTRDWPRHLCIHQMITAQALERPQATALVFGELQLSYAELESQANALAHRLLDLGVGAGARVGIALKRGPDMIVALLAVLKVGSAYVPLDPDYPLDRLAYMMQDSGMDLLLSQADLLGRLPVPDGVGRLDVTDRSQWLDKYPVSAPQIQVSGEDLAYIIYTSGSTGKPKGVMVRHAGLGNFVSSLCREPGFSADSRVLSLTTFSFDIFGLEVYAPLARGGAVVLIDETTLHDSDALLALIAGSGVNVVQATPSSWRMLLDNPRHTALANCTLLCGGEALAQDLAARMLALGGPLWNLYGPTETTIWSAAHRLTVQAPTPWLGRAIDNTGLYILGDELLSGPAGATGELLIGGEGLARGYWQRPSLTAERFVPDPFGSNGARLYRTGDLARYRDDGVIEYLGRIDHQVKIRGHRIELGEIEARLLQLPEVREASVLAADGRLVGYLVLDPAACASIEAIADQLHGQLPDYMVPTQWLTLERMPLTPNGKLDRKALPVAQKQGKHSYRPAQTPLQAQVVQVWQEVLGVTQVGLDDDFFALGGHSLLATQAVSRLRHVLNREVALRTLFEYPLLERFVEQLHDGNPITRPPLSKLDPSQPLALSYAQERQWFLWQLDPQSAAYHIPSALRLRGQVNREALQASLNAVVARHDSLRTHFVEDAGKVQVQIESGATTALEWVVSSGTPEQADAEVAAFIQARAGLLFDLRKGPLLRASVLQLGEQDHLLLLVQHHIIADGWSVQVLIDEMVECYRGFSTGVPAKLPALAVGYADYAVWQRQWLEQGERQRQLEYWCRQLAGELPVLQLPADRARPAQPSYQGARLELQLPAQLGSDLVQLARSHGTTLNMLLLSSLQALLYRYSGQADVRVGVPVANRGQLETERVIGLFANTQVIRAHVSATDSFAALLEQTRFTVLEAQAHQDLPFEQLVEALQPERNLGISPLFQVLHNHQSAARAGRAGHDVAGLHVEGVMQQQAAQFDLTLETYAADEGLWAAFIYATDLFDAATVERMAAHWQRLLGAIVADPAQRIGDLPMLAADETRQLLDGFNATATEYPLDTPVQRLIEAQVQRTPQAEALVFGDVRLSYAELDARANQLA</sequence>
<protein>
    <submittedName>
        <fullName evidence="5">Amino acid adenylation domain-containing protein</fullName>
    </submittedName>
</protein>
<accession>A0ABU8QZ98</accession>
<reference evidence="5 6" key="1">
    <citation type="submission" date="2024-02" db="EMBL/GenBank/DDBJ databases">
        <title>Identification of pathogenicity and growth-promoting function of Pseudomonas putida variant.</title>
        <authorList>
            <person name="Sun J."/>
        </authorList>
    </citation>
    <scope>NUCLEOTIDE SEQUENCE [LARGE SCALE GENOMIC DNA]</scope>
    <source>
        <strain evidence="5 6">A03</strain>
    </source>
</reference>
<feature type="domain" description="Carrier" evidence="4">
    <location>
        <begin position="1652"/>
        <end position="1727"/>
    </location>
</feature>
<feature type="domain" description="Carrier" evidence="4">
    <location>
        <begin position="159"/>
        <end position="233"/>
    </location>
</feature>
<dbReference type="RefSeq" id="WP_339600660.1">
    <property type="nucleotide sequence ID" value="NZ_JBBHLC010000130.1"/>
</dbReference>
<dbReference type="Gene3D" id="2.30.38.10">
    <property type="entry name" value="Luciferase, Domain 3"/>
    <property type="match status" value="2"/>
</dbReference>
<dbReference type="PANTHER" id="PTHR45398:SF1">
    <property type="entry name" value="ENZYME, PUTATIVE (JCVI)-RELATED"/>
    <property type="match status" value="1"/>
</dbReference>
<dbReference type="CDD" id="cd19543">
    <property type="entry name" value="DCL_NRPS"/>
    <property type="match status" value="1"/>
</dbReference>
<dbReference type="Pfam" id="PF00550">
    <property type="entry name" value="PP-binding"/>
    <property type="match status" value="2"/>
</dbReference>
<dbReference type="SUPFAM" id="SSF56801">
    <property type="entry name" value="Acetyl-CoA synthetase-like"/>
    <property type="match status" value="3"/>
</dbReference>
<evidence type="ECO:0000256" key="3">
    <source>
        <dbReference type="ARBA" id="ARBA00022553"/>
    </source>
</evidence>
<name>A0ABU8QZ98_9PSED</name>
<dbReference type="InterPro" id="IPR042099">
    <property type="entry name" value="ANL_N_sf"/>
</dbReference>
<keyword evidence="3" id="KW-0597">Phosphoprotein</keyword>
<dbReference type="InterPro" id="IPR020806">
    <property type="entry name" value="PKS_PP-bd"/>
</dbReference>
<dbReference type="Gene3D" id="3.30.559.10">
    <property type="entry name" value="Chloramphenicol acetyltransferase-like domain"/>
    <property type="match status" value="3"/>
</dbReference>
<dbReference type="InterPro" id="IPR023213">
    <property type="entry name" value="CAT-like_dom_sf"/>
</dbReference>
<dbReference type="SMART" id="SM00823">
    <property type="entry name" value="PKS_PP"/>
    <property type="match status" value="2"/>
</dbReference>
<dbReference type="InterPro" id="IPR010071">
    <property type="entry name" value="AA_adenyl_dom"/>
</dbReference>
<evidence type="ECO:0000259" key="4">
    <source>
        <dbReference type="PROSITE" id="PS50075"/>
    </source>
</evidence>
<dbReference type="CDD" id="cd19534">
    <property type="entry name" value="E_NRPS"/>
    <property type="match status" value="1"/>
</dbReference>
<dbReference type="InterPro" id="IPR020845">
    <property type="entry name" value="AMP-binding_CS"/>
</dbReference>
<dbReference type="InterPro" id="IPR001242">
    <property type="entry name" value="Condensation_dom"/>
</dbReference>
<feature type="non-terminal residue" evidence="5">
    <location>
        <position position="1"/>
    </location>
</feature>
<proteinExistence type="predicted"/>
<evidence type="ECO:0000256" key="1">
    <source>
        <dbReference type="ARBA" id="ARBA00001957"/>
    </source>
</evidence>
<dbReference type="PROSITE" id="PS00455">
    <property type="entry name" value="AMP_BINDING"/>
    <property type="match status" value="1"/>
</dbReference>
<dbReference type="InterPro" id="IPR036736">
    <property type="entry name" value="ACP-like_sf"/>
</dbReference>
<comment type="cofactor">
    <cofactor evidence="1">
        <name>pantetheine 4'-phosphate</name>
        <dbReference type="ChEBI" id="CHEBI:47942"/>
    </cofactor>
</comment>
<dbReference type="Proteomes" id="UP001380290">
    <property type="component" value="Unassembled WGS sequence"/>
</dbReference>
<dbReference type="Gene3D" id="3.40.50.980">
    <property type="match status" value="2"/>
</dbReference>